<feature type="compositionally biased region" description="Polar residues" evidence="1">
    <location>
        <begin position="90"/>
        <end position="99"/>
    </location>
</feature>
<name>A0A8T2L6L6_ASTMX</name>
<accession>A0A8T2L6L6</accession>
<evidence type="ECO:0000313" key="2">
    <source>
        <dbReference type="EMBL" id="KAG9267223.1"/>
    </source>
</evidence>
<dbReference type="PANTHER" id="PTHR31025">
    <property type="entry name" value="SI:CH211-196P9.1-RELATED"/>
    <property type="match status" value="1"/>
</dbReference>
<dbReference type="Proteomes" id="UP000752171">
    <property type="component" value="Unassembled WGS sequence"/>
</dbReference>
<evidence type="ECO:0000256" key="1">
    <source>
        <dbReference type="SAM" id="MobiDB-lite"/>
    </source>
</evidence>
<dbReference type="EMBL" id="JAICCE010000015">
    <property type="protein sequence ID" value="KAG9267223.1"/>
    <property type="molecule type" value="Genomic_DNA"/>
</dbReference>
<evidence type="ECO:0000313" key="3">
    <source>
        <dbReference type="Proteomes" id="UP000752171"/>
    </source>
</evidence>
<organism evidence="2 3">
    <name type="scientific">Astyanax mexicanus</name>
    <name type="common">Blind cave fish</name>
    <name type="synonym">Astyanax fasciatus mexicanus</name>
    <dbReference type="NCBI Taxonomy" id="7994"/>
    <lineage>
        <taxon>Eukaryota</taxon>
        <taxon>Metazoa</taxon>
        <taxon>Chordata</taxon>
        <taxon>Craniata</taxon>
        <taxon>Vertebrata</taxon>
        <taxon>Euteleostomi</taxon>
        <taxon>Actinopterygii</taxon>
        <taxon>Neopterygii</taxon>
        <taxon>Teleostei</taxon>
        <taxon>Ostariophysi</taxon>
        <taxon>Characiformes</taxon>
        <taxon>Characoidei</taxon>
        <taxon>Acestrorhamphidae</taxon>
        <taxon>Acestrorhamphinae</taxon>
        <taxon>Astyanax</taxon>
    </lineage>
</organism>
<feature type="region of interest" description="Disordered" evidence="1">
    <location>
        <begin position="227"/>
        <end position="272"/>
    </location>
</feature>
<sequence>MSVMEKLDAVSAATLQAANISEALLPTLSREDIRDLFPGPEHFLRRKAIWNLFHTDQELNVYWQGQQTASPNQENGSNGRGLATVQVNPCVSETPRSSDPTPPQPDVQETLGSQRTLQLPNPEYVVYTDSELEHFRKQYFEMQRVGQERGCTLSKELRCRLVRNTVTNMVSIIRATTTEFMYPSKNDVQAMAKRLVEYYPMLCDNSVNCKHTWELLFKQLLKRLHNIKTPKKRQGPTPQRRRKRRRLNFECADGDSSTSISESPGSTASTVILDRTRSSASSLDGMNSPAEIVDQSGKAAEDLGVHSGTDSQQSQARHYRTLQEMYKRQKPNKEAVAQLLDLEFDARRAFINSDTLRDQDRPANILQAYPCFREVDHVMDELRRILDRSNPDFIADLKTRWESFYGKAQFYGVFKKVLRPPTTQDKVTRSVAMMKALPEMFPSPVALPKKLGHASEAVVHVLEPTENPTTYLQRRPVFSPVLIICDSNCMLAIGSTPVTTFPKENIDTGVLYLLAYYYTFHLTYPKCIATLLSILQTEVLQDAIHDRDATSSYKKTLSEWKKFIGE</sequence>
<protein>
    <submittedName>
        <fullName evidence="2">Uncharacterized protein</fullName>
    </submittedName>
</protein>
<dbReference type="PANTHER" id="PTHR31025:SF9">
    <property type="entry name" value="SI:DKEY-286J15.1"/>
    <property type="match status" value="1"/>
</dbReference>
<feature type="region of interest" description="Disordered" evidence="1">
    <location>
        <begin position="90"/>
        <end position="114"/>
    </location>
</feature>
<reference evidence="2 3" key="1">
    <citation type="submission" date="2021-07" db="EMBL/GenBank/DDBJ databases">
        <authorList>
            <person name="Imarazene B."/>
            <person name="Zahm M."/>
            <person name="Klopp C."/>
            <person name="Cabau C."/>
            <person name="Beille S."/>
            <person name="Jouanno E."/>
            <person name="Castinel A."/>
            <person name="Lluch J."/>
            <person name="Gil L."/>
            <person name="Kuchtly C."/>
            <person name="Lopez Roques C."/>
            <person name="Donnadieu C."/>
            <person name="Parrinello H."/>
            <person name="Journot L."/>
            <person name="Du K."/>
            <person name="Schartl M."/>
            <person name="Retaux S."/>
            <person name="Guiguen Y."/>
        </authorList>
    </citation>
    <scope>NUCLEOTIDE SEQUENCE [LARGE SCALE GENOMIC DNA]</scope>
    <source>
        <strain evidence="2">Pach_M1</strain>
        <tissue evidence="2">Testis</tissue>
    </source>
</reference>
<feature type="compositionally biased region" description="Low complexity" evidence="1">
    <location>
        <begin position="256"/>
        <end position="270"/>
    </location>
</feature>
<comment type="caution">
    <text evidence="2">The sequence shown here is derived from an EMBL/GenBank/DDBJ whole genome shotgun (WGS) entry which is preliminary data.</text>
</comment>
<feature type="compositionally biased region" description="Basic residues" evidence="1">
    <location>
        <begin position="227"/>
        <end position="246"/>
    </location>
</feature>
<proteinExistence type="predicted"/>
<dbReference type="AlphaFoldDB" id="A0A8T2L6L6"/>
<gene>
    <name evidence="2" type="ORF">AMEX_G18041</name>
</gene>